<accession>A0ABY6JVN2</accession>
<evidence type="ECO:0000313" key="3">
    <source>
        <dbReference type="Proteomes" id="UP001163082"/>
    </source>
</evidence>
<keyword evidence="3" id="KW-1185">Reference proteome</keyword>
<name>A0ABY6JVN2_9GAMM</name>
<keyword evidence="2" id="KW-0614">Plasmid</keyword>
<dbReference type="RefSeq" id="WP_264431561.1">
    <property type="nucleotide sequence ID" value="NZ_CP080628.1"/>
</dbReference>
<protein>
    <recommendedName>
        <fullName evidence="4">Tail fiber protein</fullName>
    </recommendedName>
</protein>
<evidence type="ECO:0000313" key="2">
    <source>
        <dbReference type="EMBL" id="UYV20906.1"/>
    </source>
</evidence>
<dbReference type="EMBL" id="CP080628">
    <property type="protein sequence ID" value="UYV20906.1"/>
    <property type="molecule type" value="Genomic_DNA"/>
</dbReference>
<organism evidence="2 3">
    <name type="scientific">Halomonas qaidamensis</name>
    <dbReference type="NCBI Taxonomy" id="2866211"/>
    <lineage>
        <taxon>Bacteria</taxon>
        <taxon>Pseudomonadati</taxon>
        <taxon>Pseudomonadota</taxon>
        <taxon>Gammaproteobacteria</taxon>
        <taxon>Oceanospirillales</taxon>
        <taxon>Halomonadaceae</taxon>
        <taxon>Halomonas</taxon>
    </lineage>
</organism>
<gene>
    <name evidence="2" type="ORF">K1Y77_17240</name>
</gene>
<proteinExistence type="predicted"/>
<dbReference type="Proteomes" id="UP001163082">
    <property type="component" value="Plasmid unnamed"/>
</dbReference>
<sequence length="165" mass="16829">MASVTFPPELGGDGSTITDDDNPNTGLENDGHRERFVPALKNAVAVAGNAKDSAAQARSDRLTATSAAAQAVSARGTAEKAAQTATQAATAATASAQDAAGIYPSVAQGLGATAADQFFKVPENGYLQLYRNSNGAAEPVLKLASQEALIKLNARPDPLLTSLIF</sequence>
<evidence type="ECO:0008006" key="4">
    <source>
        <dbReference type="Google" id="ProtNLM"/>
    </source>
</evidence>
<geneLocation type="plasmid" evidence="2 3">
    <name>unnamed</name>
</geneLocation>
<reference evidence="2" key="1">
    <citation type="journal article" date="2022" name="Antonie Van Leeuwenhoek">
        <title>Whole genome sequencing of the halophilic Halomonas qaidamensis XH36, a novel species strain with high ectoine production.</title>
        <authorList>
            <person name="Zhang T."/>
            <person name="Cui T."/>
            <person name="Cao Y."/>
            <person name="Li Y."/>
            <person name="Li F."/>
            <person name="Zhu D."/>
            <person name="Xing J."/>
        </authorList>
    </citation>
    <scope>NUCLEOTIDE SEQUENCE</scope>
    <source>
        <strain evidence="2">XH36</strain>
    </source>
</reference>
<feature type="region of interest" description="Disordered" evidence="1">
    <location>
        <begin position="1"/>
        <end position="31"/>
    </location>
</feature>
<dbReference type="PRINTS" id="PR00833">
    <property type="entry name" value="POAALLERGEN"/>
</dbReference>
<evidence type="ECO:0000256" key="1">
    <source>
        <dbReference type="SAM" id="MobiDB-lite"/>
    </source>
</evidence>